<keyword evidence="1" id="KW-0560">Oxidoreductase</keyword>
<dbReference type="SUPFAM" id="SSF50475">
    <property type="entry name" value="FMN-binding split barrel"/>
    <property type="match status" value="1"/>
</dbReference>
<dbReference type="Gene3D" id="2.30.110.10">
    <property type="entry name" value="Electron Transport, Fmn-binding Protein, Chain A"/>
    <property type="match status" value="1"/>
</dbReference>
<name>A0A543DRP8_9PSEU</name>
<dbReference type="GO" id="GO:0016627">
    <property type="term" value="F:oxidoreductase activity, acting on the CH-CH group of donors"/>
    <property type="evidence" value="ECO:0007669"/>
    <property type="project" value="TreeGrafter"/>
</dbReference>
<dbReference type="EMBL" id="VFPA01000002">
    <property type="protein sequence ID" value="TQM12007.1"/>
    <property type="molecule type" value="Genomic_DNA"/>
</dbReference>
<dbReference type="InterPro" id="IPR011576">
    <property type="entry name" value="Pyridox_Oxase_N"/>
</dbReference>
<evidence type="ECO:0000256" key="1">
    <source>
        <dbReference type="ARBA" id="ARBA00023002"/>
    </source>
</evidence>
<evidence type="ECO:0000313" key="4">
    <source>
        <dbReference type="Proteomes" id="UP000315677"/>
    </source>
</evidence>
<dbReference type="AlphaFoldDB" id="A0A543DRP8"/>
<comment type="caution">
    <text evidence="3">The sequence shown here is derived from an EMBL/GenBank/DDBJ whole genome shotgun (WGS) entry which is preliminary data.</text>
</comment>
<dbReference type="OrthoDB" id="156845at2"/>
<proteinExistence type="predicted"/>
<dbReference type="GO" id="GO:0070967">
    <property type="term" value="F:coenzyme F420 binding"/>
    <property type="evidence" value="ECO:0007669"/>
    <property type="project" value="TreeGrafter"/>
</dbReference>
<dbReference type="GO" id="GO:0005829">
    <property type="term" value="C:cytosol"/>
    <property type="evidence" value="ECO:0007669"/>
    <property type="project" value="TreeGrafter"/>
</dbReference>
<dbReference type="Proteomes" id="UP000315677">
    <property type="component" value="Unassembled WGS sequence"/>
</dbReference>
<dbReference type="InterPro" id="IPR052019">
    <property type="entry name" value="F420H2_bilvrd_red/Heme_oxyg"/>
</dbReference>
<dbReference type="PANTHER" id="PTHR35176:SF4">
    <property type="entry name" value="PYRIDOXAMINE 5'-PHOSPHATE OXIDASE-RELATED FMN-BINDING"/>
    <property type="match status" value="1"/>
</dbReference>
<evidence type="ECO:0000259" key="2">
    <source>
        <dbReference type="Pfam" id="PF01243"/>
    </source>
</evidence>
<reference evidence="3 4" key="1">
    <citation type="submission" date="2019-06" db="EMBL/GenBank/DDBJ databases">
        <title>Sequencing the genomes of 1000 actinobacteria strains.</title>
        <authorList>
            <person name="Klenk H.-P."/>
        </authorList>
    </citation>
    <scope>NUCLEOTIDE SEQUENCE [LARGE SCALE GENOMIC DNA]</scope>
    <source>
        <strain evidence="3 4">DSM 45301</strain>
    </source>
</reference>
<organism evidence="3 4">
    <name type="scientific">Pseudonocardia kunmingensis</name>
    <dbReference type="NCBI Taxonomy" id="630975"/>
    <lineage>
        <taxon>Bacteria</taxon>
        <taxon>Bacillati</taxon>
        <taxon>Actinomycetota</taxon>
        <taxon>Actinomycetes</taxon>
        <taxon>Pseudonocardiales</taxon>
        <taxon>Pseudonocardiaceae</taxon>
        <taxon>Pseudonocardia</taxon>
    </lineage>
</organism>
<keyword evidence="4" id="KW-1185">Reference proteome</keyword>
<gene>
    <name evidence="3" type="ORF">FB558_4582</name>
</gene>
<sequence length="141" mass="15301">MLPGLDDARSIHAEERLRGERELWLTTVRSDGQPQSSLVGFLWNGGEVLIMSRPGSQKIRNLTGNPRLALHLEVDRSDDAGGVLTVEGVATPAPGPLGADEAAAYTAKYDDVLQDAGLSVEEFFADYSAVIRVRPTRVRTQ</sequence>
<evidence type="ECO:0000313" key="3">
    <source>
        <dbReference type="EMBL" id="TQM12007.1"/>
    </source>
</evidence>
<dbReference type="InterPro" id="IPR012349">
    <property type="entry name" value="Split_barrel_FMN-bd"/>
</dbReference>
<feature type="domain" description="Pyridoxamine 5'-phosphate oxidase N-terminal" evidence="2">
    <location>
        <begin position="13"/>
        <end position="140"/>
    </location>
</feature>
<accession>A0A543DRP8</accession>
<dbReference type="RefSeq" id="WP_142056408.1">
    <property type="nucleotide sequence ID" value="NZ_VFPA01000002.1"/>
</dbReference>
<protein>
    <submittedName>
        <fullName evidence="3">PPOX class probable F420-dependent enzyme</fullName>
    </submittedName>
</protein>
<dbReference type="Pfam" id="PF01243">
    <property type="entry name" value="PNPOx_N"/>
    <property type="match status" value="1"/>
</dbReference>
<dbReference type="PANTHER" id="PTHR35176">
    <property type="entry name" value="HEME OXYGENASE HI_0854-RELATED"/>
    <property type="match status" value="1"/>
</dbReference>